<proteinExistence type="predicted"/>
<protein>
    <submittedName>
        <fullName evidence="2">Uncharacterized protein</fullName>
    </submittedName>
</protein>
<dbReference type="RefSeq" id="WP_309415805.1">
    <property type="nucleotide sequence ID" value="NZ_CP187658.1"/>
</dbReference>
<name>A0AAE3WKP3_BACPU</name>
<comment type="caution">
    <text evidence="2">The sequence shown here is derived from an EMBL/GenBank/DDBJ whole genome shotgun (WGS) entry which is preliminary data.</text>
</comment>
<organism evidence="2 3">
    <name type="scientific">Bacillus pumilus</name>
    <name type="common">Bacillus mesentericus</name>
    <dbReference type="NCBI Taxonomy" id="1408"/>
    <lineage>
        <taxon>Bacteria</taxon>
        <taxon>Bacillati</taxon>
        <taxon>Bacillota</taxon>
        <taxon>Bacilli</taxon>
        <taxon>Bacillales</taxon>
        <taxon>Bacillaceae</taxon>
        <taxon>Bacillus</taxon>
    </lineage>
</organism>
<dbReference type="Proteomes" id="UP001182042">
    <property type="component" value="Unassembled WGS sequence"/>
</dbReference>
<sequence length="69" mass="7715">MALYKAAPFYMIGSSQKIVFDHNGTYETDDSDEIKLLDELCPKWVTCIKPEDKPKPAPAKKPAKKSSAK</sequence>
<dbReference type="EMBL" id="VKQA01000002">
    <property type="protein sequence ID" value="MDR4250712.1"/>
    <property type="molecule type" value="Genomic_DNA"/>
</dbReference>
<evidence type="ECO:0000313" key="2">
    <source>
        <dbReference type="EMBL" id="MDR4250712.1"/>
    </source>
</evidence>
<accession>A0AAE3WKP3</accession>
<reference evidence="2" key="1">
    <citation type="submission" date="2019-07" db="EMBL/GenBank/DDBJ databases">
        <title>Phylogenomic Reclassification of ATCC Bacillus Strains and Various Taxa within the Genus Bacillus.</title>
        <authorList>
            <person name="Riojas M.A."/>
            <person name="Frank A.M."/>
            <person name="Fenn S.L."/>
            <person name="King S."/>
            <person name="Brower S."/>
            <person name="Hazbon M.H."/>
        </authorList>
    </citation>
    <scope>NUCLEOTIDE SEQUENCE</scope>
    <source>
        <strain evidence="2">ATCC 27142</strain>
    </source>
</reference>
<dbReference type="AlphaFoldDB" id="A0AAE3WKP3"/>
<gene>
    <name evidence="2" type="ORF">FO508_10185</name>
</gene>
<evidence type="ECO:0000256" key="1">
    <source>
        <dbReference type="SAM" id="MobiDB-lite"/>
    </source>
</evidence>
<feature type="region of interest" description="Disordered" evidence="1">
    <location>
        <begin position="49"/>
        <end position="69"/>
    </location>
</feature>
<evidence type="ECO:0000313" key="3">
    <source>
        <dbReference type="Proteomes" id="UP001182042"/>
    </source>
</evidence>